<evidence type="ECO:0000313" key="2">
    <source>
        <dbReference type="EMBL" id="MFD1314950.1"/>
    </source>
</evidence>
<feature type="transmembrane region" description="Helical" evidence="1">
    <location>
        <begin position="321"/>
        <end position="338"/>
    </location>
</feature>
<dbReference type="Proteomes" id="UP001597201">
    <property type="component" value="Unassembled WGS sequence"/>
</dbReference>
<evidence type="ECO:0000313" key="3">
    <source>
        <dbReference type="Proteomes" id="UP001597201"/>
    </source>
</evidence>
<organism evidence="2 3">
    <name type="scientific">Namhaeicola litoreus</name>
    <dbReference type="NCBI Taxonomy" id="1052145"/>
    <lineage>
        <taxon>Bacteria</taxon>
        <taxon>Pseudomonadati</taxon>
        <taxon>Bacteroidota</taxon>
        <taxon>Flavobacteriia</taxon>
        <taxon>Flavobacteriales</taxon>
        <taxon>Flavobacteriaceae</taxon>
        <taxon>Namhaeicola</taxon>
    </lineage>
</organism>
<dbReference type="EMBL" id="JBHTMY010000002">
    <property type="protein sequence ID" value="MFD1314950.1"/>
    <property type="molecule type" value="Genomic_DNA"/>
</dbReference>
<accession>A0ABW3Y206</accession>
<proteinExistence type="predicted"/>
<protein>
    <recommendedName>
        <fullName evidence="4">Chain length determinant protein</fullName>
    </recommendedName>
</protein>
<sequence length="351" mass="40672">MNSKEKNSPEDEVDLGNLFTSIGKGIKNFFRWISDVLEAIFHSFILFLLFLRKHWLKILGSALVGFLLGLGLDLTKAKTYVSDLILETNYGSGAQLYKVVDYLDELVQQNNSETLAQVLKISREDAQSITSIHAKVFEKSRNLRLEYERFLRTSDSIILKHTTYDDFINRLSEDNFRYHQIRVRSTSNSVFTKITKELTHLVATDYFENIRRIRMDELMSRKLILKDNLAQIDSLRNLYKKVALLNAQKGDEKATLTIDSKQLEEVNKDLPLFDLTDQISKQMAWLNDDIIEKASVVNIVSDFAEEGVIDRNLRQRYSVRLALIFSIGALFIILLNALNKYLNRYKTNRNI</sequence>
<feature type="transmembrane region" description="Helical" evidence="1">
    <location>
        <begin position="55"/>
        <end position="74"/>
    </location>
</feature>
<keyword evidence="1" id="KW-0472">Membrane</keyword>
<evidence type="ECO:0000256" key="1">
    <source>
        <dbReference type="SAM" id="Phobius"/>
    </source>
</evidence>
<comment type="caution">
    <text evidence="2">The sequence shown here is derived from an EMBL/GenBank/DDBJ whole genome shotgun (WGS) entry which is preliminary data.</text>
</comment>
<feature type="transmembrane region" description="Helical" evidence="1">
    <location>
        <begin position="29"/>
        <end position="49"/>
    </location>
</feature>
<keyword evidence="1" id="KW-0812">Transmembrane</keyword>
<dbReference type="RefSeq" id="WP_377176874.1">
    <property type="nucleotide sequence ID" value="NZ_JBHTMY010000002.1"/>
</dbReference>
<evidence type="ECO:0008006" key="4">
    <source>
        <dbReference type="Google" id="ProtNLM"/>
    </source>
</evidence>
<reference evidence="3" key="1">
    <citation type="journal article" date="2019" name="Int. J. Syst. Evol. Microbiol.">
        <title>The Global Catalogue of Microorganisms (GCM) 10K type strain sequencing project: providing services to taxonomists for standard genome sequencing and annotation.</title>
        <authorList>
            <consortium name="The Broad Institute Genomics Platform"/>
            <consortium name="The Broad Institute Genome Sequencing Center for Infectious Disease"/>
            <person name="Wu L."/>
            <person name="Ma J."/>
        </authorList>
    </citation>
    <scope>NUCLEOTIDE SEQUENCE [LARGE SCALE GENOMIC DNA]</scope>
    <source>
        <strain evidence="3">CCUG 61485</strain>
    </source>
</reference>
<keyword evidence="3" id="KW-1185">Reference proteome</keyword>
<gene>
    <name evidence="2" type="ORF">ACFQ39_04935</name>
</gene>
<name>A0ABW3Y206_9FLAO</name>
<keyword evidence="1" id="KW-1133">Transmembrane helix</keyword>